<reference evidence="2 3" key="1">
    <citation type="submission" date="2020-04" db="EMBL/GenBank/DDBJ databases">
        <authorList>
            <person name="De Canck E."/>
        </authorList>
    </citation>
    <scope>NUCLEOTIDE SEQUENCE [LARGE SCALE GENOMIC DNA]</scope>
    <source>
        <strain evidence="2 3">LMG 28138</strain>
    </source>
</reference>
<accession>A0A6S7BCE2</accession>
<feature type="signal peptide" evidence="1">
    <location>
        <begin position="1"/>
        <end position="18"/>
    </location>
</feature>
<keyword evidence="1" id="KW-0732">Signal</keyword>
<proteinExistence type="predicted"/>
<dbReference type="RefSeq" id="WP_425511443.1">
    <property type="nucleotide sequence ID" value="NZ_CADIKM010000021.1"/>
</dbReference>
<dbReference type="PROSITE" id="PS51257">
    <property type="entry name" value="PROKAR_LIPOPROTEIN"/>
    <property type="match status" value="1"/>
</dbReference>
<feature type="chain" id="PRO_5028832482" description="Lipoprotein" evidence="1">
    <location>
        <begin position="19"/>
        <end position="95"/>
    </location>
</feature>
<evidence type="ECO:0000313" key="3">
    <source>
        <dbReference type="Proteomes" id="UP000494115"/>
    </source>
</evidence>
<dbReference type="AlphaFoldDB" id="A0A6S7BCE2"/>
<protein>
    <recommendedName>
        <fullName evidence="4">Lipoprotein</fullName>
    </recommendedName>
</protein>
<dbReference type="EMBL" id="CADIKM010000021">
    <property type="protein sequence ID" value="CAB3795423.1"/>
    <property type="molecule type" value="Genomic_DNA"/>
</dbReference>
<evidence type="ECO:0008006" key="4">
    <source>
        <dbReference type="Google" id="ProtNLM"/>
    </source>
</evidence>
<dbReference type="Pfam" id="PF23793">
    <property type="entry name" value="LysC"/>
    <property type="match status" value="1"/>
</dbReference>
<dbReference type="InterPro" id="IPR058979">
    <property type="entry name" value="LysC-like"/>
</dbReference>
<gene>
    <name evidence="2" type="ORF">LMG28138_03877</name>
</gene>
<organism evidence="2 3">
    <name type="scientific">Pararobbsia alpina</name>
    <dbReference type="NCBI Taxonomy" id="621374"/>
    <lineage>
        <taxon>Bacteria</taxon>
        <taxon>Pseudomonadati</taxon>
        <taxon>Pseudomonadota</taxon>
        <taxon>Betaproteobacteria</taxon>
        <taxon>Burkholderiales</taxon>
        <taxon>Burkholderiaceae</taxon>
        <taxon>Pararobbsia</taxon>
    </lineage>
</organism>
<evidence type="ECO:0000256" key="1">
    <source>
        <dbReference type="SAM" id="SignalP"/>
    </source>
</evidence>
<keyword evidence="3" id="KW-1185">Reference proteome</keyword>
<name>A0A6S7BCE2_9BURK</name>
<evidence type="ECO:0000313" key="2">
    <source>
        <dbReference type="EMBL" id="CAB3795423.1"/>
    </source>
</evidence>
<sequence length="95" mass="10067">MRNSLIILVLLAASACMSGCGIVPVPKNTVQVLTPPDDLLQDCNHAPRPADNTVNGLMLGIVNERNVVESCDWSDKAALRAWKAGATATTPTPQK</sequence>
<dbReference type="Proteomes" id="UP000494115">
    <property type="component" value="Unassembled WGS sequence"/>
</dbReference>